<keyword evidence="5" id="KW-1185">Reference proteome</keyword>
<dbReference type="Pfam" id="PF05683">
    <property type="entry name" value="Fumerase_C"/>
    <property type="match status" value="1"/>
</dbReference>
<dbReference type="InterPro" id="IPR004647">
    <property type="entry name" value="Fe-S_hydro-lyase_TtdB-typ_cat"/>
</dbReference>
<evidence type="ECO:0000313" key="4">
    <source>
        <dbReference type="EMBL" id="MSS14805.1"/>
    </source>
</evidence>
<evidence type="ECO:0000259" key="3">
    <source>
        <dbReference type="Pfam" id="PF05683"/>
    </source>
</evidence>
<keyword evidence="2 4" id="KW-0456">Lyase</keyword>
<comment type="similarity">
    <text evidence="1">Belongs to the class-I fumarase family.</text>
</comment>
<gene>
    <name evidence="4" type="ORF">FYJ35_07065</name>
</gene>
<feature type="domain" description="Fe-S hydro-lyase tartrate dehydratase beta-type catalytic" evidence="3">
    <location>
        <begin position="5"/>
        <end position="178"/>
    </location>
</feature>
<sequence length="193" mass="20959">MAEELRRVQLPLTPELARTLHMGDNVLLTGTIYTARDAAHERMTENLAKGIPLPFDPMNATIYYVGPTPAEPGKVIGSAGPTTAGRMDKWAPEMISLGARGMIGKGARQPSVVDAMKKYSGVYFGAIGGAGALLAKHIKKCKLIAYEDLGPEAIRELYVEDFPVTVIIDSEGNDLYKSGRAEYLKLHEENQKA</sequence>
<dbReference type="NCBIfam" id="TIGR00723">
    <property type="entry name" value="ttdB_fumA_fumB"/>
    <property type="match status" value="1"/>
</dbReference>
<reference evidence="4 5" key="1">
    <citation type="submission" date="2019-08" db="EMBL/GenBank/DDBJ databases">
        <title>In-depth cultivation of the pig gut microbiome towards novel bacterial diversity and tailored functional studies.</title>
        <authorList>
            <person name="Wylensek D."/>
            <person name="Hitch T.C.A."/>
            <person name="Clavel T."/>
        </authorList>
    </citation>
    <scope>NUCLEOTIDE SEQUENCE [LARGE SCALE GENOMIC DNA]</scope>
    <source>
        <strain evidence="4 5">Oil+RF-744-WCA-WT-11</strain>
    </source>
</reference>
<dbReference type="GO" id="GO:0016836">
    <property type="term" value="F:hydro-lyase activity"/>
    <property type="evidence" value="ECO:0007669"/>
    <property type="project" value="InterPro"/>
</dbReference>
<dbReference type="InterPro" id="IPR036660">
    <property type="entry name" value="Fe-S_hydroAse_TtdB_cat_sf"/>
</dbReference>
<dbReference type="Gene3D" id="3.20.130.10">
    <property type="entry name" value="Fe-S hydro-lyase, tartrate dehydratase beta-type, catalytic domain"/>
    <property type="match status" value="1"/>
</dbReference>
<dbReference type="PANTHER" id="PTHR43351:SF2">
    <property type="entry name" value="L(+)-TARTRATE DEHYDRATASE SUBUNIT BETA-RELATED"/>
    <property type="match status" value="1"/>
</dbReference>
<dbReference type="RefSeq" id="WP_154525013.1">
    <property type="nucleotide sequence ID" value="NZ_VULZ01000006.1"/>
</dbReference>
<proteinExistence type="inferred from homology"/>
<protein>
    <submittedName>
        <fullName evidence="4">Fe-S-containing hydro-lyase</fullName>
    </submittedName>
</protein>
<evidence type="ECO:0000256" key="1">
    <source>
        <dbReference type="ARBA" id="ARBA00008876"/>
    </source>
</evidence>
<dbReference type="Proteomes" id="UP000481852">
    <property type="component" value="Unassembled WGS sequence"/>
</dbReference>
<accession>A0A6L5X5C9</accession>
<organism evidence="4 5">
    <name type="scientific">Porcincola intestinalis</name>
    <dbReference type="NCBI Taxonomy" id="2606632"/>
    <lineage>
        <taxon>Bacteria</taxon>
        <taxon>Bacillati</taxon>
        <taxon>Bacillota</taxon>
        <taxon>Clostridia</taxon>
        <taxon>Lachnospirales</taxon>
        <taxon>Lachnospiraceae</taxon>
        <taxon>Porcincola</taxon>
    </lineage>
</organism>
<evidence type="ECO:0000313" key="5">
    <source>
        <dbReference type="Proteomes" id="UP000481852"/>
    </source>
</evidence>
<dbReference type="EMBL" id="VULZ01000006">
    <property type="protein sequence ID" value="MSS14805.1"/>
    <property type="molecule type" value="Genomic_DNA"/>
</dbReference>
<dbReference type="NCBIfam" id="NF005310">
    <property type="entry name" value="PRK06842.1"/>
    <property type="match status" value="1"/>
</dbReference>
<name>A0A6L5X5C9_9FIRM</name>
<evidence type="ECO:0000256" key="2">
    <source>
        <dbReference type="ARBA" id="ARBA00023239"/>
    </source>
</evidence>
<dbReference type="SUPFAM" id="SSF117457">
    <property type="entry name" value="FumA C-terminal domain-like"/>
    <property type="match status" value="1"/>
</dbReference>
<dbReference type="AlphaFoldDB" id="A0A6L5X5C9"/>
<dbReference type="PANTHER" id="PTHR43351">
    <property type="entry name" value="L(+)-TARTRATE DEHYDRATASE SUBUNIT BETA"/>
    <property type="match status" value="1"/>
</dbReference>
<comment type="caution">
    <text evidence="4">The sequence shown here is derived from an EMBL/GenBank/DDBJ whole genome shotgun (WGS) entry which is preliminary data.</text>
</comment>